<name>A0AA43QJI9_9LECA</name>
<keyword evidence="4" id="KW-1185">Reference proteome</keyword>
<keyword evidence="1" id="KW-0175">Coiled coil</keyword>
<dbReference type="InterPro" id="IPR042448">
    <property type="entry name" value="CCNB1IP1"/>
</dbReference>
<feature type="coiled-coil region" evidence="1">
    <location>
        <begin position="44"/>
        <end position="99"/>
    </location>
</feature>
<gene>
    <name evidence="3" type="ORF">OHK93_005745</name>
</gene>
<dbReference type="EMBL" id="JAPUFD010000003">
    <property type="protein sequence ID" value="MDI1486514.1"/>
    <property type="molecule type" value="Genomic_DNA"/>
</dbReference>
<sequence length="266" mass="29321">MECAGRGVAFWVYQTTQEIIYQEYVAKSLTEKTNGLNHDIDHIVNKANAEIDMLNQKIESMSIDQDRLKNENQALVVNIKEKTRKQQQTQELYDRLKRKEMTTATQHAAFDSVEGMLGGVGTGTPGRPYTRSQAQREHHNRPPNLDGTHSHRGHGSAPGSNEGMMPPPPINRNGYQGSGPNFAGNLNVPSPHRTRVGLSGGQVLNSNRQYMPGSARASRIGTPGRQPMSRISPNGRALSGYGMSAGMKMGRQPGKTMMRIPKQRSC</sequence>
<protein>
    <submittedName>
        <fullName evidence="3">Uncharacterized protein</fullName>
    </submittedName>
</protein>
<feature type="region of interest" description="Disordered" evidence="2">
    <location>
        <begin position="115"/>
        <end position="266"/>
    </location>
</feature>
<evidence type="ECO:0000256" key="2">
    <source>
        <dbReference type="SAM" id="MobiDB-lite"/>
    </source>
</evidence>
<evidence type="ECO:0000256" key="1">
    <source>
        <dbReference type="SAM" id="Coils"/>
    </source>
</evidence>
<organism evidence="3 4">
    <name type="scientific">Ramalina farinacea</name>
    <dbReference type="NCBI Taxonomy" id="258253"/>
    <lineage>
        <taxon>Eukaryota</taxon>
        <taxon>Fungi</taxon>
        <taxon>Dikarya</taxon>
        <taxon>Ascomycota</taxon>
        <taxon>Pezizomycotina</taxon>
        <taxon>Lecanoromycetes</taxon>
        <taxon>OSLEUM clade</taxon>
        <taxon>Lecanoromycetidae</taxon>
        <taxon>Lecanorales</taxon>
        <taxon>Lecanorineae</taxon>
        <taxon>Ramalinaceae</taxon>
        <taxon>Ramalina</taxon>
    </lineage>
</organism>
<dbReference type="PANTHER" id="PTHR14305:SF0">
    <property type="entry name" value="E3 UBIQUITIN-PROTEIN LIGASE CCNB1IP1"/>
    <property type="match status" value="1"/>
</dbReference>
<dbReference type="GO" id="GO:0061630">
    <property type="term" value="F:ubiquitin protein ligase activity"/>
    <property type="evidence" value="ECO:0007669"/>
    <property type="project" value="InterPro"/>
</dbReference>
<dbReference type="PANTHER" id="PTHR14305">
    <property type="entry name" value="E3 UBIQUITIN-PROTEIN LIGASE CCNB1IP1"/>
    <property type="match status" value="1"/>
</dbReference>
<dbReference type="AlphaFoldDB" id="A0AA43QJI9"/>
<reference evidence="3" key="1">
    <citation type="journal article" date="2023" name="Genome Biol. Evol.">
        <title>First Whole Genome Sequence and Flow Cytometry Genome Size Data for the Lichen-Forming Fungus Ramalina farinacea (Ascomycota).</title>
        <authorList>
            <person name="Llewellyn T."/>
            <person name="Mian S."/>
            <person name="Hill R."/>
            <person name="Leitch I.J."/>
            <person name="Gaya E."/>
        </authorList>
    </citation>
    <scope>NUCLEOTIDE SEQUENCE</scope>
    <source>
        <strain evidence="3">LIQ254RAFAR</strain>
    </source>
</reference>
<dbReference type="Proteomes" id="UP001161017">
    <property type="component" value="Unassembled WGS sequence"/>
</dbReference>
<comment type="caution">
    <text evidence="3">The sequence shown here is derived from an EMBL/GenBank/DDBJ whole genome shotgun (WGS) entry which is preliminary data.</text>
</comment>
<accession>A0AA43QJI9</accession>
<dbReference type="GO" id="GO:0000795">
    <property type="term" value="C:synaptonemal complex"/>
    <property type="evidence" value="ECO:0007669"/>
    <property type="project" value="InterPro"/>
</dbReference>
<evidence type="ECO:0000313" key="4">
    <source>
        <dbReference type="Proteomes" id="UP001161017"/>
    </source>
</evidence>
<dbReference type="GO" id="GO:0007131">
    <property type="term" value="P:reciprocal meiotic recombination"/>
    <property type="evidence" value="ECO:0007669"/>
    <property type="project" value="InterPro"/>
</dbReference>
<proteinExistence type="predicted"/>
<evidence type="ECO:0000313" key="3">
    <source>
        <dbReference type="EMBL" id="MDI1486514.1"/>
    </source>
</evidence>